<organism evidence="1 2">
    <name type="scientific">Planctopirus ephydatiae</name>
    <dbReference type="NCBI Taxonomy" id="2528019"/>
    <lineage>
        <taxon>Bacteria</taxon>
        <taxon>Pseudomonadati</taxon>
        <taxon>Planctomycetota</taxon>
        <taxon>Planctomycetia</taxon>
        <taxon>Planctomycetales</taxon>
        <taxon>Planctomycetaceae</taxon>
        <taxon>Planctopirus</taxon>
    </lineage>
</organism>
<dbReference type="Pfam" id="PF07963">
    <property type="entry name" value="N_methyl"/>
    <property type="match status" value="1"/>
</dbReference>
<keyword evidence="2" id="KW-1185">Reference proteome</keyword>
<dbReference type="OrthoDB" id="246242at2"/>
<dbReference type="KEGG" id="peh:Spb1_40090"/>
<dbReference type="EMBL" id="CP036299">
    <property type="protein sequence ID" value="QDV32061.1"/>
    <property type="molecule type" value="Genomic_DNA"/>
</dbReference>
<dbReference type="InterPro" id="IPR012902">
    <property type="entry name" value="N_methyl_site"/>
</dbReference>
<gene>
    <name evidence="1" type="ORF">Spb1_40090</name>
</gene>
<dbReference type="NCBIfam" id="TIGR02532">
    <property type="entry name" value="IV_pilin_GFxxxE"/>
    <property type="match status" value="1"/>
</dbReference>
<evidence type="ECO:0000313" key="1">
    <source>
        <dbReference type="EMBL" id="QDV32061.1"/>
    </source>
</evidence>
<reference evidence="1 2" key="1">
    <citation type="submission" date="2019-02" db="EMBL/GenBank/DDBJ databases">
        <title>Deep-cultivation of Planctomycetes and their phenomic and genomic characterization uncovers novel biology.</title>
        <authorList>
            <person name="Wiegand S."/>
            <person name="Jogler M."/>
            <person name="Boedeker C."/>
            <person name="Pinto D."/>
            <person name="Vollmers J."/>
            <person name="Rivas-Marin E."/>
            <person name="Kohn T."/>
            <person name="Peeters S.H."/>
            <person name="Heuer A."/>
            <person name="Rast P."/>
            <person name="Oberbeckmann S."/>
            <person name="Bunk B."/>
            <person name="Jeske O."/>
            <person name="Meyerdierks A."/>
            <person name="Storesund J.E."/>
            <person name="Kallscheuer N."/>
            <person name="Luecker S."/>
            <person name="Lage O.M."/>
            <person name="Pohl T."/>
            <person name="Merkel B.J."/>
            <person name="Hornburger P."/>
            <person name="Mueller R.-W."/>
            <person name="Bruemmer F."/>
            <person name="Labrenz M."/>
            <person name="Spormann A.M."/>
            <person name="Op den Camp H."/>
            <person name="Overmann J."/>
            <person name="Amann R."/>
            <person name="Jetten M.S.M."/>
            <person name="Mascher T."/>
            <person name="Medema M.H."/>
            <person name="Devos D.P."/>
            <person name="Kaster A.-K."/>
            <person name="Ovreas L."/>
            <person name="Rohde M."/>
            <person name="Galperin M.Y."/>
            <person name="Jogler C."/>
        </authorList>
    </citation>
    <scope>NUCLEOTIDE SEQUENCE [LARGE SCALE GENOMIC DNA]</scope>
    <source>
        <strain evidence="1 2">Spb1</strain>
    </source>
</reference>
<dbReference type="Proteomes" id="UP000315349">
    <property type="component" value="Chromosome"/>
</dbReference>
<proteinExistence type="predicted"/>
<evidence type="ECO:0000313" key="2">
    <source>
        <dbReference type="Proteomes" id="UP000315349"/>
    </source>
</evidence>
<name>A0A518GU13_9PLAN</name>
<dbReference type="PROSITE" id="PS00409">
    <property type="entry name" value="PROKAR_NTER_METHYL"/>
    <property type="match status" value="1"/>
</dbReference>
<dbReference type="RefSeq" id="WP_145303993.1">
    <property type="nucleotide sequence ID" value="NZ_CP036299.1"/>
</dbReference>
<dbReference type="AlphaFoldDB" id="A0A518GU13"/>
<sequence>MFLPPPDLTALETCRWLPEMQKHVLPGTRSFSTHRARGPGGFTLPELLVSMMIFSLLSAVIGSLSLAVHTAWTFSESMERARHESDAFHQRLNWMIRQAATYRDSSGVRQPGIFVIEQWGTAGLSANSSGDLLVLWSGGSNGNLVGGDFPNRTPLMSELVVYTWDAAPVPVLESQSVGSPLQTTARRLVEVTFPEDSQTVSFDAANFAATLREAVLSPSARRLPIITRLAITPLESTGNPSAPSFRGAIRFQLLQSPSTHELASGVRGSQAWKELPWYGGFCSNSAGQRVSHISWQIAIDPQASSPVSLATGGTNNASTGLLSGSQGVNLFVGSALKSWLHEGS</sequence>
<protein>
    <submittedName>
        <fullName evidence="1">Uncharacterized protein</fullName>
    </submittedName>
</protein>
<accession>A0A518GU13</accession>